<gene>
    <name evidence="4" type="primary">AXR4_0</name>
    <name evidence="4" type="ORF">g.34891</name>
</gene>
<sequence length="484" mass="52713">MAAPEGEEPNIVEEEEEREAKGSRRSQPDGKRSSSPPLSTSTSRHASPSFPAKAFSFWARLTLLVSAVTLLAAFLYSFRPKDDRSWFLGLPHDLRRHYSQGRLIKAQVGPGGPSVEVFAVEHGPRGGETILLLHGLGCSSYSFRDVLRSLGSRGLRAVAIDLPGAGFSGLTSSRGERWGGALGWAWDLYSDIRDKGLFWGFDQLIETGQIPYEDNKVRAPASNNHKNPVYGSEGMSRIVGQVINSLALVPVHLVLHDSALGVGAAWVTANPGSVGSITLVDSSSESAAFPSWIIGVPLLSKLVLHSHFVFAGILKLCCSRSMDGAAAEAYLHLLNGRNGRWAVVEAGRSLNFSFSVGDWAASEAMKDVPLQVLWSNTWSDGWIDEGRHMAEAVPHAKFVNHFGGRWPQEGASDEIVEKISEFVSSLPKSVKQIEQEPFPEHIQKMFDEDSESTDHHHHGHNHDHHAGSLGAYGFGHGWGSAMDF</sequence>
<dbReference type="Gene3D" id="3.40.50.1820">
    <property type="entry name" value="alpha/beta hydrolase"/>
    <property type="match status" value="1"/>
</dbReference>
<dbReference type="EMBL" id="GDJX01016000">
    <property type="protein sequence ID" value="JAT51936.1"/>
    <property type="molecule type" value="Transcribed_RNA"/>
</dbReference>
<accession>A0A1D1YBD3</accession>
<feature type="region of interest" description="Disordered" evidence="1">
    <location>
        <begin position="1"/>
        <end position="48"/>
    </location>
</feature>
<organism evidence="4">
    <name type="scientific">Anthurium amnicola</name>
    <dbReference type="NCBI Taxonomy" id="1678845"/>
    <lineage>
        <taxon>Eukaryota</taxon>
        <taxon>Viridiplantae</taxon>
        <taxon>Streptophyta</taxon>
        <taxon>Embryophyta</taxon>
        <taxon>Tracheophyta</taxon>
        <taxon>Spermatophyta</taxon>
        <taxon>Magnoliopsida</taxon>
        <taxon>Liliopsida</taxon>
        <taxon>Araceae</taxon>
        <taxon>Pothoideae</taxon>
        <taxon>Potheae</taxon>
        <taxon>Anthurium</taxon>
    </lineage>
</organism>
<evidence type="ECO:0000256" key="1">
    <source>
        <dbReference type="SAM" id="MobiDB-lite"/>
    </source>
</evidence>
<protein>
    <submittedName>
        <fullName evidence="4">Protein AUXIN RESPONSE 4</fullName>
    </submittedName>
</protein>
<evidence type="ECO:0000256" key="2">
    <source>
        <dbReference type="SAM" id="Phobius"/>
    </source>
</evidence>
<keyword evidence="2" id="KW-0472">Membrane</keyword>
<evidence type="ECO:0000313" key="4">
    <source>
        <dbReference type="EMBL" id="JAT51936.1"/>
    </source>
</evidence>
<feature type="transmembrane region" description="Helical" evidence="2">
    <location>
        <begin position="57"/>
        <end position="78"/>
    </location>
</feature>
<reference evidence="4" key="1">
    <citation type="submission" date="2015-07" db="EMBL/GenBank/DDBJ databases">
        <title>Transcriptome Assembly of Anthurium amnicola.</title>
        <authorList>
            <person name="Suzuki J."/>
        </authorList>
    </citation>
    <scope>NUCLEOTIDE SEQUENCE</scope>
</reference>
<dbReference type="AlphaFoldDB" id="A0A1D1YBD3"/>
<dbReference type="SUPFAM" id="SSF53474">
    <property type="entry name" value="alpha/beta-Hydrolases"/>
    <property type="match status" value="1"/>
</dbReference>
<dbReference type="InterPro" id="IPR029058">
    <property type="entry name" value="AB_hydrolase_fold"/>
</dbReference>
<feature type="compositionally biased region" description="Low complexity" evidence="1">
    <location>
        <begin position="33"/>
        <end position="43"/>
    </location>
</feature>
<dbReference type="PANTHER" id="PTHR43689">
    <property type="entry name" value="HYDROLASE"/>
    <property type="match status" value="1"/>
</dbReference>
<dbReference type="InterPro" id="IPR000073">
    <property type="entry name" value="AB_hydrolase_1"/>
</dbReference>
<keyword evidence="2" id="KW-1133">Transmembrane helix</keyword>
<feature type="compositionally biased region" description="Basic and acidic residues" evidence="1">
    <location>
        <begin position="18"/>
        <end position="32"/>
    </location>
</feature>
<name>A0A1D1YBD3_9ARAE</name>
<dbReference type="Pfam" id="PF00561">
    <property type="entry name" value="Abhydrolase_1"/>
    <property type="match status" value="1"/>
</dbReference>
<feature type="compositionally biased region" description="Acidic residues" evidence="1">
    <location>
        <begin position="1"/>
        <end position="17"/>
    </location>
</feature>
<evidence type="ECO:0000259" key="3">
    <source>
        <dbReference type="Pfam" id="PF00561"/>
    </source>
</evidence>
<keyword evidence="2" id="KW-0812">Transmembrane</keyword>
<dbReference type="PANTHER" id="PTHR43689:SF8">
    <property type="entry name" value="ALPHA_BETA-HYDROLASES SUPERFAMILY PROTEIN"/>
    <property type="match status" value="1"/>
</dbReference>
<feature type="domain" description="AB hydrolase-1" evidence="3">
    <location>
        <begin position="129"/>
        <end position="288"/>
    </location>
</feature>
<proteinExistence type="predicted"/>